<dbReference type="Proteomes" id="UP000051952">
    <property type="component" value="Unassembled WGS sequence"/>
</dbReference>
<reference evidence="4" key="1">
    <citation type="submission" date="2015-09" db="EMBL/GenBank/DDBJ databases">
        <authorList>
            <consortium name="Pathogen Informatics"/>
        </authorList>
    </citation>
    <scope>NUCLEOTIDE SEQUENCE [LARGE SCALE GENOMIC DNA]</scope>
    <source>
        <strain evidence="4">Lake Konstanz</strain>
    </source>
</reference>
<accession>A0A0S4IVP8</accession>
<feature type="compositionally biased region" description="Basic and acidic residues" evidence="2">
    <location>
        <begin position="490"/>
        <end position="500"/>
    </location>
</feature>
<feature type="coiled-coil region" evidence="1">
    <location>
        <begin position="255"/>
        <end position="300"/>
    </location>
</feature>
<evidence type="ECO:0000313" key="3">
    <source>
        <dbReference type="EMBL" id="CUG01728.1"/>
    </source>
</evidence>
<gene>
    <name evidence="3" type="ORF">BSAL_04590</name>
</gene>
<keyword evidence="4" id="KW-1185">Reference proteome</keyword>
<proteinExistence type="predicted"/>
<dbReference type="AlphaFoldDB" id="A0A0S4IVP8"/>
<sequence length="944" mass="103676">MLLVTQRPDDPSKLTAQENLADHCDNLRKDVRAWKAVALDSGLQLQLKSAEKSLLEEDLLRVIGFSKDNNLPVPLDLVKSRVEAEHINAFDDNTNFKEICRTLRTDAKVASKRLYEVRLRMQTIVPLAERTAKGETVDEREDEKRRQLKNSAAYARGAVGGEGNDKVERDELGTMLEEVNRTEKVEASMRTLLLDNAKTIRQLTVDKQTAEKSKVQERIQWVDQWVKLLGQLPAQVTEQLNLDGLQALEESDIVLDEFKRIKVEYKDAVDEEKRAFQQHCDDERKKLQTIAKEIELAKVELAHERKALATAAANAPSAGGGFGSFRRKSSFGGGGKSEDELHRSPGHISLSEDYSNWKAPVVTSDMEVQTDTKTFTEGETTTDDPLLYHRLYTSKDVETVRVRYEERGFQAHVVGTDAETMCELAPKFDREVADELFASIGQLFQKPEHDRSLEYRQSPPRCGSPAFPRRFLCPSCGESIAQVRPAGKMPSRESQTDPMRRKSSVAAPLPPPRRPSVAVVVPPPPPSYFHVFEALYPSTLSEEERLFVGRQVKNAVERHHGVVQASISDEVEGCFHLATFASAVDAINCATSLHEYQRETPSSSTLAASSPRADCMSLSTSLTQTPRPADAPLPPHEAASVRRGGQIHMWPRTRNGISSMSAEVAAKICAGAHAGETLCSTEAALSTAVTAAPIASNYSCVKRCLDAAGDDVWSIVASIHADRRDDFKALPHVDGPVEKGRARLLSLSVHNAPSKAVRRRSTSAAGSTFVDVFGGTGTPEPAADIDFPAQEEDEEEEDDDWCLTARGATHTANSEAQTNPVVIVADEDFHAMRAGGSRASTPNNGVGMGRPSLSATSLRAKPSSATLRNRPSTAGIKKLGDALCTPIRNDHYTDTLLDLWCAIDPFVPTEAKVAPQRAFSADEVTLVPLLSALLSTLLFPQRRR</sequence>
<name>A0A0S4IVP8_BODSA</name>
<dbReference type="VEuPathDB" id="TriTrypDB:BSAL_04590"/>
<feature type="compositionally biased region" description="Polar residues" evidence="2">
    <location>
        <begin position="853"/>
        <end position="872"/>
    </location>
</feature>
<organism evidence="3 4">
    <name type="scientific">Bodo saltans</name>
    <name type="common">Flagellated protozoan</name>
    <dbReference type="NCBI Taxonomy" id="75058"/>
    <lineage>
        <taxon>Eukaryota</taxon>
        <taxon>Discoba</taxon>
        <taxon>Euglenozoa</taxon>
        <taxon>Kinetoplastea</taxon>
        <taxon>Metakinetoplastina</taxon>
        <taxon>Eubodonida</taxon>
        <taxon>Bodonidae</taxon>
        <taxon>Bodo</taxon>
    </lineage>
</organism>
<evidence type="ECO:0000256" key="1">
    <source>
        <dbReference type="SAM" id="Coils"/>
    </source>
</evidence>
<evidence type="ECO:0000256" key="2">
    <source>
        <dbReference type="SAM" id="MobiDB-lite"/>
    </source>
</evidence>
<feature type="region of interest" description="Disordered" evidence="2">
    <location>
        <begin position="619"/>
        <end position="643"/>
    </location>
</feature>
<protein>
    <submittedName>
        <fullName evidence="3">Uncharacterized protein</fullName>
    </submittedName>
</protein>
<keyword evidence="1" id="KW-0175">Coiled coil</keyword>
<evidence type="ECO:0000313" key="4">
    <source>
        <dbReference type="Proteomes" id="UP000051952"/>
    </source>
</evidence>
<feature type="region of interest" description="Disordered" evidence="2">
    <location>
        <begin position="483"/>
        <end position="516"/>
    </location>
</feature>
<feature type="region of interest" description="Disordered" evidence="2">
    <location>
        <begin position="836"/>
        <end position="872"/>
    </location>
</feature>
<feature type="region of interest" description="Disordered" evidence="2">
    <location>
        <begin position="329"/>
        <end position="349"/>
    </location>
</feature>
<dbReference type="EMBL" id="CYKH01000493">
    <property type="protein sequence ID" value="CUG01728.1"/>
    <property type="molecule type" value="Genomic_DNA"/>
</dbReference>